<keyword evidence="2" id="KW-1185">Reference proteome</keyword>
<dbReference type="Proteomes" id="UP000433502">
    <property type="component" value="Segment"/>
</dbReference>
<evidence type="ECO:0000313" key="2">
    <source>
        <dbReference type="Proteomes" id="UP000433502"/>
    </source>
</evidence>
<proteinExistence type="predicted"/>
<organism evidence="1 2">
    <name type="scientific">Rhizobium phage RL2RES</name>
    <dbReference type="NCBI Taxonomy" id="103371"/>
    <lineage>
        <taxon>Viruses</taxon>
        <taxon>Duplodnaviria</taxon>
        <taxon>Heunggongvirae</taxon>
        <taxon>Uroviricota</taxon>
        <taxon>Caudoviricetes</taxon>
        <taxon>Pootjesviridae</taxon>
        <taxon>Innesvirus</taxon>
        <taxon>Innesvirus RL2RES</taxon>
    </lineage>
</organism>
<name>A0A6B9J7Q4_9CAUD</name>
<accession>A0A6B9J7Q4</accession>
<protein>
    <submittedName>
        <fullName evidence="1">Uncharacterized protein</fullName>
    </submittedName>
</protein>
<dbReference type="EMBL" id="MN549361">
    <property type="protein sequence ID" value="QGZ14271.1"/>
    <property type="molecule type" value="Genomic_DNA"/>
</dbReference>
<gene>
    <name evidence="1" type="ORF">RL2RES_075</name>
</gene>
<sequence length="93" mass="11225">MATITDTYEDFVKPEEVFEYFVYVQTRLQHGKDCGKIYTYRLPKTVFDEAEVQQLIDEDLEAVRQSFVGSHRDNLLKHRKYRVYKTLWTEIKL</sequence>
<evidence type="ECO:0000313" key="1">
    <source>
        <dbReference type="EMBL" id="QGZ14271.1"/>
    </source>
</evidence>
<reference evidence="1 2" key="1">
    <citation type="submission" date="2019-10" db="EMBL/GenBank/DDBJ databases">
        <title>Complete genome sequence of bacteriophage vB_RLeM_RL2RES.</title>
        <authorList>
            <person name="Gunathilake D."/>
            <person name="Bhat S."/>
            <person name="Yost C.K."/>
            <person name="Hynes M.F."/>
        </authorList>
    </citation>
    <scope>NUCLEOTIDE SEQUENCE [LARGE SCALE GENOMIC DNA]</scope>
</reference>